<dbReference type="InterPro" id="IPR050399">
    <property type="entry name" value="HPr"/>
</dbReference>
<dbReference type="Proteomes" id="UP000657421">
    <property type="component" value="Unassembled WGS sequence"/>
</dbReference>
<evidence type="ECO:0000256" key="5">
    <source>
        <dbReference type="ARBA" id="ARBA00033055"/>
    </source>
</evidence>
<name>A0ABR7ND28_9FIRM</name>
<keyword evidence="8" id="KW-1185">Reference proteome</keyword>
<dbReference type="InterPro" id="IPR001020">
    <property type="entry name" value="PTS_HPr_His_P_site"/>
</dbReference>
<comment type="caution">
    <text evidence="7">The sequence shown here is derived from an EMBL/GenBank/DDBJ whole genome shotgun (WGS) entry which is preliminary data.</text>
</comment>
<feature type="domain" description="HPr" evidence="6">
    <location>
        <begin position="1"/>
        <end position="85"/>
    </location>
</feature>
<comment type="function">
    <text evidence="1">General (non sugar-specific) component of the phosphoenolpyruvate-dependent sugar phosphotransferase system (sugar PTS). This major carbohydrate active-transport system catalyzes the phosphorylation of incoming sugar substrates concomitantly with their translocation across the cell membrane. The phosphoryl group from phosphoenolpyruvate (PEP) is transferred to the phosphoryl carrier protein HPr by enzyme I. Phospho-HPr then transfers it to the PTS EIIA domain.</text>
</comment>
<keyword evidence="4" id="KW-0762">Sugar transport</keyword>
<dbReference type="RefSeq" id="WP_249309807.1">
    <property type="nucleotide sequence ID" value="NZ_JACRSZ010000018.1"/>
</dbReference>
<evidence type="ECO:0000256" key="3">
    <source>
        <dbReference type="ARBA" id="ARBA00022448"/>
    </source>
</evidence>
<evidence type="ECO:0000256" key="2">
    <source>
        <dbReference type="ARBA" id="ARBA00020422"/>
    </source>
</evidence>
<dbReference type="CDD" id="cd00367">
    <property type="entry name" value="PTS-HPr_like"/>
    <property type="match status" value="1"/>
</dbReference>
<dbReference type="Gene3D" id="3.30.1340.10">
    <property type="entry name" value="HPr-like"/>
    <property type="match status" value="1"/>
</dbReference>
<evidence type="ECO:0000259" key="6">
    <source>
        <dbReference type="PROSITE" id="PS51350"/>
    </source>
</evidence>
<dbReference type="PANTHER" id="PTHR33705:SF1">
    <property type="entry name" value="PHOSPHOCARRIER PROTEIN HPR"/>
    <property type="match status" value="1"/>
</dbReference>
<dbReference type="SUPFAM" id="SSF55594">
    <property type="entry name" value="HPr-like"/>
    <property type="match status" value="1"/>
</dbReference>
<dbReference type="PRINTS" id="PR00107">
    <property type="entry name" value="PHOSPHOCPHPR"/>
</dbReference>
<proteinExistence type="predicted"/>
<reference evidence="7 8" key="1">
    <citation type="submission" date="2020-08" db="EMBL/GenBank/DDBJ databases">
        <title>Genome public.</title>
        <authorList>
            <person name="Liu C."/>
            <person name="Sun Q."/>
        </authorList>
    </citation>
    <scope>NUCLEOTIDE SEQUENCE [LARGE SCALE GENOMIC DNA]</scope>
    <source>
        <strain evidence="7 8">NSJ-46</strain>
    </source>
</reference>
<dbReference type="InterPro" id="IPR000032">
    <property type="entry name" value="HPr-like"/>
</dbReference>
<protein>
    <recommendedName>
        <fullName evidence="2">Phosphocarrier protein HPr</fullName>
    </recommendedName>
    <alternativeName>
        <fullName evidence="5">Histidine-containing protein</fullName>
    </alternativeName>
</protein>
<evidence type="ECO:0000313" key="8">
    <source>
        <dbReference type="Proteomes" id="UP000657421"/>
    </source>
</evidence>
<evidence type="ECO:0000256" key="1">
    <source>
        <dbReference type="ARBA" id="ARBA00003681"/>
    </source>
</evidence>
<gene>
    <name evidence="7" type="ORF">H8716_14745</name>
</gene>
<organism evidence="7 8">
    <name type="scientific">Jingyaoa shaoxingensis</name>
    <dbReference type="NCBI Taxonomy" id="2763671"/>
    <lineage>
        <taxon>Bacteria</taxon>
        <taxon>Bacillati</taxon>
        <taxon>Bacillota</taxon>
        <taxon>Clostridia</taxon>
        <taxon>Lachnospirales</taxon>
        <taxon>Lachnospiraceae</taxon>
        <taxon>Jingyaoa</taxon>
    </lineage>
</organism>
<dbReference type="EMBL" id="JACRSZ010000018">
    <property type="protein sequence ID" value="MBC8574316.1"/>
    <property type="molecule type" value="Genomic_DNA"/>
</dbReference>
<evidence type="ECO:0000313" key="7">
    <source>
        <dbReference type="EMBL" id="MBC8574316.1"/>
    </source>
</evidence>
<accession>A0ABR7ND28</accession>
<dbReference type="PROSITE" id="PS00369">
    <property type="entry name" value="PTS_HPR_HIS"/>
    <property type="match status" value="1"/>
</dbReference>
<dbReference type="PROSITE" id="PS51350">
    <property type="entry name" value="PTS_HPR_DOM"/>
    <property type="match status" value="1"/>
</dbReference>
<evidence type="ECO:0000256" key="4">
    <source>
        <dbReference type="ARBA" id="ARBA00022597"/>
    </source>
</evidence>
<sequence length="85" mass="9304">MVSRIIEITNKSGLHVRPAARLSKAAEHCTSKVEIVYEGAVINAKSLLNIVSKAIAKGTEVELRCTGANEEEDLEYMAEAFQNLE</sequence>
<dbReference type="InterPro" id="IPR035895">
    <property type="entry name" value="HPr-like_sf"/>
</dbReference>
<dbReference type="Pfam" id="PF00381">
    <property type="entry name" value="PTS-HPr"/>
    <property type="match status" value="1"/>
</dbReference>
<dbReference type="NCBIfam" id="TIGR01003">
    <property type="entry name" value="PTS_HPr_family"/>
    <property type="match status" value="1"/>
</dbReference>
<keyword evidence="3" id="KW-0813">Transport</keyword>
<dbReference type="PANTHER" id="PTHR33705">
    <property type="entry name" value="PHOSPHOCARRIER PROTEIN HPR"/>
    <property type="match status" value="1"/>
</dbReference>